<reference evidence="2" key="1">
    <citation type="submission" date="2016-01" db="EMBL/GenBank/DDBJ databases">
        <title>Reference transcriptome for the parasite Schistocephalus solidus: insights into the molecular evolution of parasitism.</title>
        <authorList>
            <person name="Hebert F.O."/>
            <person name="Grambauer S."/>
            <person name="Barber I."/>
            <person name="Landry C.R."/>
            <person name="Aubin-Horth N."/>
        </authorList>
    </citation>
    <scope>NUCLEOTIDE SEQUENCE</scope>
</reference>
<accession>A0A0X3NI28</accession>
<organism evidence="2">
    <name type="scientific">Schistocephalus solidus</name>
    <name type="common">Tapeworm</name>
    <dbReference type="NCBI Taxonomy" id="70667"/>
    <lineage>
        <taxon>Eukaryota</taxon>
        <taxon>Metazoa</taxon>
        <taxon>Spiralia</taxon>
        <taxon>Lophotrochozoa</taxon>
        <taxon>Platyhelminthes</taxon>
        <taxon>Cestoda</taxon>
        <taxon>Eucestoda</taxon>
        <taxon>Diphyllobothriidea</taxon>
        <taxon>Diphyllobothriidae</taxon>
        <taxon>Schistocephalus</taxon>
    </lineage>
</organism>
<feature type="region of interest" description="Disordered" evidence="1">
    <location>
        <begin position="20"/>
        <end position="43"/>
    </location>
</feature>
<dbReference type="EMBL" id="GEEE01023897">
    <property type="protein sequence ID" value="JAP39328.1"/>
    <property type="molecule type" value="Transcribed_RNA"/>
</dbReference>
<evidence type="ECO:0000256" key="1">
    <source>
        <dbReference type="SAM" id="MobiDB-lite"/>
    </source>
</evidence>
<dbReference type="AlphaFoldDB" id="A0A0X3NI28"/>
<sequence length="115" mass="13060">MTASRMLALNYIFFGDKLSSRGKFDDSSVPQTEDNRTRSGRRASFHHGHLRLQLAPLTVLPVRLGREFILNDLTYKTAHELNEPFQVLGKEGCFEGLGSRLRQKILSRDRVGEAD</sequence>
<name>A0A0X3NI28_SCHSO</name>
<gene>
    <name evidence="2" type="ORF">TR156751</name>
</gene>
<proteinExistence type="predicted"/>
<evidence type="ECO:0000313" key="2">
    <source>
        <dbReference type="EMBL" id="JAP39328.1"/>
    </source>
</evidence>
<protein>
    <submittedName>
        <fullName evidence="2">Uncharacterized protein</fullName>
    </submittedName>
</protein>